<evidence type="ECO:0000256" key="2">
    <source>
        <dbReference type="SAM" id="Phobius"/>
    </source>
</evidence>
<evidence type="ECO:0000313" key="4">
    <source>
        <dbReference type="Proteomes" id="UP000569329"/>
    </source>
</evidence>
<sequence length="103" mass="10990">MRGYTAHLIFHILAAAIGGACGLTAALWRFDTVPTAATMFFGALLLGAILLALQALYIRVARPRDTSGATPSTRRPRPGPGGTHRPGTGTRPEPSTRPQPDRW</sequence>
<dbReference type="AlphaFoldDB" id="A0A839E205"/>
<evidence type="ECO:0000313" key="3">
    <source>
        <dbReference type="EMBL" id="MBA8825755.1"/>
    </source>
</evidence>
<comment type="caution">
    <text evidence="3">The sequence shown here is derived from an EMBL/GenBank/DDBJ whole genome shotgun (WGS) entry which is preliminary data.</text>
</comment>
<dbReference type="EMBL" id="JACGWZ010000004">
    <property type="protein sequence ID" value="MBA8825755.1"/>
    <property type="molecule type" value="Genomic_DNA"/>
</dbReference>
<gene>
    <name evidence="3" type="ORF">FHX42_003121</name>
</gene>
<keyword evidence="4" id="KW-1185">Reference proteome</keyword>
<dbReference type="PROSITE" id="PS51257">
    <property type="entry name" value="PROKAR_LIPOPROTEIN"/>
    <property type="match status" value="1"/>
</dbReference>
<organism evidence="3 4">
    <name type="scientific">Halosaccharopolyspora lacisalsi</name>
    <dbReference type="NCBI Taxonomy" id="1000566"/>
    <lineage>
        <taxon>Bacteria</taxon>
        <taxon>Bacillati</taxon>
        <taxon>Actinomycetota</taxon>
        <taxon>Actinomycetes</taxon>
        <taxon>Pseudonocardiales</taxon>
        <taxon>Pseudonocardiaceae</taxon>
        <taxon>Halosaccharopolyspora</taxon>
    </lineage>
</organism>
<feature type="compositionally biased region" description="Low complexity" evidence="1">
    <location>
        <begin position="83"/>
        <end position="92"/>
    </location>
</feature>
<protein>
    <submittedName>
        <fullName evidence="3">Uncharacterized protein</fullName>
    </submittedName>
</protein>
<name>A0A839E205_9PSEU</name>
<dbReference type="RefSeq" id="WP_182545030.1">
    <property type="nucleotide sequence ID" value="NZ_JACGWZ010000004.1"/>
</dbReference>
<evidence type="ECO:0000256" key="1">
    <source>
        <dbReference type="SAM" id="MobiDB-lite"/>
    </source>
</evidence>
<accession>A0A839E205</accession>
<keyword evidence="2" id="KW-0472">Membrane</keyword>
<keyword evidence="2" id="KW-1133">Transmembrane helix</keyword>
<proteinExistence type="predicted"/>
<keyword evidence="2" id="KW-0812">Transmembrane</keyword>
<feature type="transmembrane region" description="Helical" evidence="2">
    <location>
        <begin position="7"/>
        <end position="30"/>
    </location>
</feature>
<feature type="region of interest" description="Disordered" evidence="1">
    <location>
        <begin position="64"/>
        <end position="103"/>
    </location>
</feature>
<reference evidence="3 4" key="1">
    <citation type="submission" date="2020-07" db="EMBL/GenBank/DDBJ databases">
        <title>Sequencing the genomes of 1000 actinobacteria strains.</title>
        <authorList>
            <person name="Klenk H.-P."/>
        </authorList>
    </citation>
    <scope>NUCLEOTIDE SEQUENCE [LARGE SCALE GENOMIC DNA]</scope>
    <source>
        <strain evidence="3 4">DSM 45975</strain>
    </source>
</reference>
<dbReference type="Proteomes" id="UP000569329">
    <property type="component" value="Unassembled WGS sequence"/>
</dbReference>
<feature type="transmembrane region" description="Helical" evidence="2">
    <location>
        <begin position="36"/>
        <end position="58"/>
    </location>
</feature>